<reference evidence="2 3" key="1">
    <citation type="journal article" date="2013" name="Int. J. Syst. Evol. Microbiol.">
        <title>Marinoscillum luteum sp. nov., isolated from marine sediment.</title>
        <authorList>
            <person name="Cha I.T."/>
            <person name="Park S.J."/>
            <person name="Kim S.J."/>
            <person name="Kim J.G."/>
            <person name="Jung M.Y."/>
            <person name="Shin K.S."/>
            <person name="Kwon K.K."/>
            <person name="Yang S.H."/>
            <person name="Seo Y.S."/>
            <person name="Rhee S.K."/>
        </authorList>
    </citation>
    <scope>NUCLEOTIDE SEQUENCE [LARGE SCALE GENOMIC DNA]</scope>
    <source>
        <strain evidence="2 3">KCTC 23939</strain>
    </source>
</reference>
<protein>
    <submittedName>
        <fullName evidence="2">Uncharacterized protein</fullName>
    </submittedName>
</protein>
<comment type="caution">
    <text evidence="2">The sequence shown here is derived from an EMBL/GenBank/DDBJ whole genome shotgun (WGS) entry which is preliminary data.</text>
</comment>
<evidence type="ECO:0000313" key="3">
    <source>
        <dbReference type="Proteomes" id="UP001610063"/>
    </source>
</evidence>
<organism evidence="2 3">
    <name type="scientific">Marinoscillum luteum</name>
    <dbReference type="NCBI Taxonomy" id="861051"/>
    <lineage>
        <taxon>Bacteria</taxon>
        <taxon>Pseudomonadati</taxon>
        <taxon>Bacteroidota</taxon>
        <taxon>Cytophagia</taxon>
        <taxon>Cytophagales</taxon>
        <taxon>Reichenbachiellaceae</taxon>
        <taxon>Marinoscillum</taxon>
    </lineage>
</organism>
<dbReference type="EMBL" id="JBIPKE010000020">
    <property type="protein sequence ID" value="MFH6986093.1"/>
    <property type="molecule type" value="Genomic_DNA"/>
</dbReference>
<evidence type="ECO:0000313" key="2">
    <source>
        <dbReference type="EMBL" id="MFH6986093.1"/>
    </source>
</evidence>
<dbReference type="Proteomes" id="UP001610063">
    <property type="component" value="Unassembled WGS sequence"/>
</dbReference>
<evidence type="ECO:0000256" key="1">
    <source>
        <dbReference type="SAM" id="SignalP"/>
    </source>
</evidence>
<accession>A0ABW7NFN9</accession>
<sequence length="140" mass="15824">MALIRILIIFLLAVFSANIVNAQSQKDGFSKDMPTENIHFGKEANRASTRPKRQKIEYIYKSSSEGLLYGNPCAMQATRKMGFEYVLQPPGIPGSPTQKESELNNFLVNLKLIFTKSPFWKLILNNRIKKCRQDSGDIVG</sequence>
<feature type="signal peptide" evidence="1">
    <location>
        <begin position="1"/>
        <end position="22"/>
    </location>
</feature>
<feature type="chain" id="PRO_5047267450" evidence="1">
    <location>
        <begin position="23"/>
        <end position="140"/>
    </location>
</feature>
<gene>
    <name evidence="2" type="ORF">ACHKAR_21750</name>
</gene>
<keyword evidence="1" id="KW-0732">Signal</keyword>
<proteinExistence type="predicted"/>
<keyword evidence="3" id="KW-1185">Reference proteome</keyword>
<dbReference type="RefSeq" id="WP_395419600.1">
    <property type="nucleotide sequence ID" value="NZ_JBIPKE010000020.1"/>
</dbReference>
<name>A0ABW7NFN9_9BACT</name>